<organism evidence="2 3">
    <name type="scientific">Drechslerella dactyloides</name>
    <name type="common">Nematode-trapping fungus</name>
    <name type="synonym">Arthrobotrys dactyloides</name>
    <dbReference type="NCBI Taxonomy" id="74499"/>
    <lineage>
        <taxon>Eukaryota</taxon>
        <taxon>Fungi</taxon>
        <taxon>Dikarya</taxon>
        <taxon>Ascomycota</taxon>
        <taxon>Pezizomycotina</taxon>
        <taxon>Orbiliomycetes</taxon>
        <taxon>Orbiliales</taxon>
        <taxon>Orbiliaceae</taxon>
        <taxon>Drechslerella</taxon>
    </lineage>
</organism>
<comment type="caution">
    <text evidence="2">The sequence shown here is derived from an EMBL/GenBank/DDBJ whole genome shotgun (WGS) entry which is preliminary data.</text>
</comment>
<dbReference type="EMBL" id="JAQGDS010000004">
    <property type="protein sequence ID" value="KAJ6261452.1"/>
    <property type="molecule type" value="Genomic_DNA"/>
</dbReference>
<evidence type="ECO:0000313" key="2">
    <source>
        <dbReference type="EMBL" id="KAJ6261452.1"/>
    </source>
</evidence>
<reference evidence="2" key="1">
    <citation type="submission" date="2023-01" db="EMBL/GenBank/DDBJ databases">
        <title>The chitinases involved in constricting ring structure development in the nematode-trapping fungus Drechslerella dactyloides.</title>
        <authorList>
            <person name="Wang R."/>
            <person name="Zhang L."/>
            <person name="Tang P."/>
            <person name="Li S."/>
            <person name="Liang L."/>
        </authorList>
    </citation>
    <scope>NUCLEOTIDE SEQUENCE</scope>
    <source>
        <strain evidence="2">YMF1.00031</strain>
    </source>
</reference>
<name>A0AAD6J017_DREDA</name>
<feature type="region of interest" description="Disordered" evidence="1">
    <location>
        <begin position="1"/>
        <end position="74"/>
    </location>
</feature>
<dbReference type="AlphaFoldDB" id="A0AAD6J017"/>
<gene>
    <name evidence="2" type="ORF">Dda_4122</name>
</gene>
<evidence type="ECO:0000313" key="3">
    <source>
        <dbReference type="Proteomes" id="UP001221413"/>
    </source>
</evidence>
<accession>A0AAD6J017</accession>
<feature type="compositionally biased region" description="Polar residues" evidence="1">
    <location>
        <begin position="31"/>
        <end position="50"/>
    </location>
</feature>
<dbReference type="Proteomes" id="UP001221413">
    <property type="component" value="Unassembled WGS sequence"/>
</dbReference>
<feature type="compositionally biased region" description="Basic and acidic residues" evidence="1">
    <location>
        <begin position="56"/>
        <end position="66"/>
    </location>
</feature>
<protein>
    <submittedName>
        <fullName evidence="2">Uncharacterized protein</fullName>
    </submittedName>
</protein>
<proteinExistence type="predicted"/>
<evidence type="ECO:0000256" key="1">
    <source>
        <dbReference type="SAM" id="MobiDB-lite"/>
    </source>
</evidence>
<keyword evidence="3" id="KW-1185">Reference proteome</keyword>
<sequence>MSMAMTEEEKKGEVRQWITKCPSRGRRHQTRSTTAKADTRANNLTQQRSIQTDDETSPKQEKECSRRVARCSQR</sequence>